<keyword evidence="1" id="KW-0812">Transmembrane</keyword>
<gene>
    <name evidence="2" type="ORF">KC678_00585</name>
</gene>
<evidence type="ECO:0000256" key="1">
    <source>
        <dbReference type="SAM" id="Phobius"/>
    </source>
</evidence>
<comment type="caution">
    <text evidence="2">The sequence shown here is derived from an EMBL/GenBank/DDBJ whole genome shotgun (WGS) entry which is preliminary data.</text>
</comment>
<name>A0A955L1G8_9BACT</name>
<keyword evidence="1" id="KW-0472">Membrane</keyword>
<dbReference type="EMBL" id="JAGQLJ010000010">
    <property type="protein sequence ID" value="MCA9380746.1"/>
    <property type="molecule type" value="Genomic_DNA"/>
</dbReference>
<evidence type="ECO:0000313" key="2">
    <source>
        <dbReference type="EMBL" id="MCA9380746.1"/>
    </source>
</evidence>
<organism evidence="2 3">
    <name type="scientific">Candidatus Dojkabacteria bacterium</name>
    <dbReference type="NCBI Taxonomy" id="2099670"/>
    <lineage>
        <taxon>Bacteria</taxon>
        <taxon>Candidatus Dojkabacteria</taxon>
    </lineage>
</organism>
<sequence>MAFEGSLILNAVWDIKNTDITGFGVNLLLGYFIFIAAVAYKNNVSVYKPPKNNNTNEF</sequence>
<feature type="transmembrane region" description="Helical" evidence="1">
    <location>
        <begin position="20"/>
        <end position="40"/>
    </location>
</feature>
<reference evidence="2" key="1">
    <citation type="submission" date="2020-04" db="EMBL/GenBank/DDBJ databases">
        <authorList>
            <person name="Zhang T."/>
        </authorList>
    </citation>
    <scope>NUCLEOTIDE SEQUENCE</scope>
    <source>
        <strain evidence="2">HKST-UBA13</strain>
    </source>
</reference>
<evidence type="ECO:0000313" key="3">
    <source>
        <dbReference type="Proteomes" id="UP000775877"/>
    </source>
</evidence>
<proteinExistence type="predicted"/>
<accession>A0A955L1G8</accession>
<protein>
    <submittedName>
        <fullName evidence="2">Uncharacterized protein</fullName>
    </submittedName>
</protein>
<keyword evidence="1" id="KW-1133">Transmembrane helix</keyword>
<dbReference type="AlphaFoldDB" id="A0A955L1G8"/>
<dbReference type="Proteomes" id="UP000775877">
    <property type="component" value="Unassembled WGS sequence"/>
</dbReference>
<reference evidence="2" key="2">
    <citation type="journal article" date="2021" name="Microbiome">
        <title>Successional dynamics and alternative stable states in a saline activated sludge microbial community over 9 years.</title>
        <authorList>
            <person name="Wang Y."/>
            <person name="Ye J."/>
            <person name="Ju F."/>
            <person name="Liu L."/>
            <person name="Boyd J.A."/>
            <person name="Deng Y."/>
            <person name="Parks D.H."/>
            <person name="Jiang X."/>
            <person name="Yin X."/>
            <person name="Woodcroft B.J."/>
            <person name="Tyson G.W."/>
            <person name="Hugenholtz P."/>
            <person name="Polz M.F."/>
            <person name="Zhang T."/>
        </authorList>
    </citation>
    <scope>NUCLEOTIDE SEQUENCE</scope>
    <source>
        <strain evidence="2">HKST-UBA13</strain>
    </source>
</reference>